<dbReference type="PANTHER" id="PTHR15267">
    <property type="entry name" value="TUMOR NECROSIS FACTOR LIGAND SUPERFAMILY MEMBER 18"/>
    <property type="match status" value="1"/>
</dbReference>
<dbReference type="InterPro" id="IPR008983">
    <property type="entry name" value="Tumour_necrosis_fac-like_dom"/>
</dbReference>
<gene>
    <name evidence="2" type="primary">PTS</name>
</gene>
<keyword evidence="1" id="KW-1133">Transmembrane helix</keyword>
<organism evidence="2 3">
    <name type="scientific">Pygocentrus nattereri</name>
    <name type="common">Red-bellied piranha</name>
    <dbReference type="NCBI Taxonomy" id="42514"/>
    <lineage>
        <taxon>Eukaryota</taxon>
        <taxon>Metazoa</taxon>
        <taxon>Chordata</taxon>
        <taxon>Craniata</taxon>
        <taxon>Vertebrata</taxon>
        <taxon>Euteleostomi</taxon>
        <taxon>Actinopterygii</taxon>
        <taxon>Neopterygii</taxon>
        <taxon>Teleostei</taxon>
        <taxon>Ostariophysi</taxon>
        <taxon>Characiformes</taxon>
        <taxon>Characoidei</taxon>
        <taxon>Pygocentrus</taxon>
    </lineage>
</organism>
<dbReference type="GO" id="GO:0032813">
    <property type="term" value="F:tumor necrosis factor receptor superfamily binding"/>
    <property type="evidence" value="ECO:0007669"/>
    <property type="project" value="InterPro"/>
</dbReference>
<dbReference type="Gene3D" id="2.60.120.40">
    <property type="match status" value="1"/>
</dbReference>
<dbReference type="Ensembl" id="ENSPNAT00000075225.1">
    <property type="protein sequence ID" value="ENSPNAP00000068502.1"/>
    <property type="gene ID" value="ENSPNAG00000034200.1"/>
</dbReference>
<evidence type="ECO:0000256" key="1">
    <source>
        <dbReference type="SAM" id="Phobius"/>
    </source>
</evidence>
<accession>A0AAR2L1K0</accession>
<dbReference type="AlphaFoldDB" id="A0AAR2L1K0"/>
<evidence type="ECO:0000313" key="3">
    <source>
        <dbReference type="Proteomes" id="UP001501920"/>
    </source>
</evidence>
<sequence length="206" mass="23289">MASQCHHHSLPIMHYVMSRSGRQHEELDSSNRAHVAQLRRLVLLLLVWSFFMTLGVAVSISLQFVLPRPPNKEVTVQGKSNHPEIMMYDFSESTRPSDDGSFELKWKNVTGNVKVEVQEDGNYFLYLQVVLQDPSPNVTYTVRFLYETVESTKPERILERHINGSLSTGFMGKGFPLPGGTSLKVTCKPAVNLNKANTYMGIIKFS</sequence>
<reference evidence="2" key="2">
    <citation type="submission" date="2025-08" db="UniProtKB">
        <authorList>
            <consortium name="Ensembl"/>
        </authorList>
    </citation>
    <scope>IDENTIFICATION</scope>
</reference>
<dbReference type="Proteomes" id="UP001501920">
    <property type="component" value="Chromosome 1"/>
</dbReference>
<evidence type="ECO:0000313" key="2">
    <source>
        <dbReference type="Ensembl" id="ENSPNAP00000068502.1"/>
    </source>
</evidence>
<keyword evidence="1" id="KW-0472">Membrane</keyword>
<dbReference type="SUPFAM" id="SSF49842">
    <property type="entry name" value="TNF-like"/>
    <property type="match status" value="1"/>
</dbReference>
<protein>
    <recommendedName>
        <fullName evidence="4">TNF family profile domain-containing protein</fullName>
    </recommendedName>
</protein>
<dbReference type="GO" id="GO:0033209">
    <property type="term" value="P:tumor necrosis factor-mediated signaling pathway"/>
    <property type="evidence" value="ECO:0007669"/>
    <property type="project" value="InterPro"/>
</dbReference>
<dbReference type="GO" id="GO:0002309">
    <property type="term" value="P:T cell proliferation involved in immune response"/>
    <property type="evidence" value="ECO:0007669"/>
    <property type="project" value="InterPro"/>
</dbReference>
<dbReference type="InterPro" id="IPR042380">
    <property type="entry name" value="TNFSF18"/>
</dbReference>
<feature type="transmembrane region" description="Helical" evidence="1">
    <location>
        <begin position="41"/>
        <end position="66"/>
    </location>
</feature>
<evidence type="ECO:0008006" key="4">
    <source>
        <dbReference type="Google" id="ProtNLM"/>
    </source>
</evidence>
<reference evidence="2" key="3">
    <citation type="submission" date="2025-09" db="UniProtKB">
        <authorList>
            <consortium name="Ensembl"/>
        </authorList>
    </citation>
    <scope>IDENTIFICATION</scope>
</reference>
<keyword evidence="1" id="KW-0812">Transmembrane</keyword>
<dbReference type="PANTHER" id="PTHR15267:SF1">
    <property type="entry name" value="TUMOR NECROSIS FACTOR LIGAND SUPERFAMILY MEMBER 18"/>
    <property type="match status" value="1"/>
</dbReference>
<proteinExistence type="predicted"/>
<dbReference type="GeneTree" id="ENSGT01030000237053"/>
<reference evidence="2 3" key="1">
    <citation type="submission" date="2020-10" db="EMBL/GenBank/DDBJ databases">
        <title>Pygocentrus nattereri (red-bellied piranha) genome, fPygNat1, primary haplotype.</title>
        <authorList>
            <person name="Myers G."/>
            <person name="Meyer A."/>
            <person name="Karagic N."/>
            <person name="Pippel M."/>
            <person name="Winkler S."/>
            <person name="Tracey A."/>
            <person name="Wood J."/>
            <person name="Formenti G."/>
            <person name="Howe K."/>
            <person name="Fedrigo O."/>
            <person name="Jarvis E.D."/>
        </authorList>
    </citation>
    <scope>NUCLEOTIDE SEQUENCE [LARGE SCALE GENOMIC DNA]</scope>
</reference>
<name>A0AAR2L1K0_PYGNA</name>
<keyword evidence="3" id="KW-1185">Reference proteome</keyword>